<comment type="caution">
    <text evidence="2">The sequence shown here is derived from an EMBL/GenBank/DDBJ whole genome shotgun (WGS) entry which is preliminary data.</text>
</comment>
<protein>
    <submittedName>
        <fullName evidence="2">Gluconate 2-dehydrogenase subunit 3 family protein</fullName>
    </submittedName>
</protein>
<evidence type="ECO:0000313" key="3">
    <source>
        <dbReference type="Proteomes" id="UP000284547"/>
    </source>
</evidence>
<feature type="region of interest" description="Disordered" evidence="1">
    <location>
        <begin position="156"/>
        <end position="198"/>
    </location>
</feature>
<dbReference type="InterPro" id="IPR019546">
    <property type="entry name" value="TAT_signal_bac_arc"/>
</dbReference>
<dbReference type="OrthoDB" id="8400810at2"/>
<dbReference type="Proteomes" id="UP000284547">
    <property type="component" value="Unassembled WGS sequence"/>
</dbReference>
<feature type="compositionally biased region" description="Gly residues" evidence="1">
    <location>
        <begin position="184"/>
        <end position="195"/>
    </location>
</feature>
<organism evidence="2 3">
    <name type="scientific">Pseudotabrizicola alkalilacus</name>
    <dbReference type="NCBI Taxonomy" id="2305252"/>
    <lineage>
        <taxon>Bacteria</taxon>
        <taxon>Pseudomonadati</taxon>
        <taxon>Pseudomonadota</taxon>
        <taxon>Alphaproteobacteria</taxon>
        <taxon>Rhodobacterales</taxon>
        <taxon>Paracoccaceae</taxon>
        <taxon>Pseudotabrizicola</taxon>
    </lineage>
</organism>
<dbReference type="InterPro" id="IPR006311">
    <property type="entry name" value="TAT_signal"/>
</dbReference>
<keyword evidence="3" id="KW-1185">Reference proteome</keyword>
<accession>A0A411YX81</accession>
<proteinExistence type="predicted"/>
<name>A0A411YX81_9RHOB</name>
<dbReference type="PROSITE" id="PS51318">
    <property type="entry name" value="TAT"/>
    <property type="match status" value="1"/>
</dbReference>
<sequence length="276" mass="29377">MKNILIPTRRAFLQAGAAGVAASGFQPLWAQEPVVPLDQYQPEFLSGAEWSFIMAATARLIPSDGDGPGAIEARVPVFIDRDLAGPFGQAADWYMEGPHEPGANPDFGYQTPLTPAEIYRGGIARFDEWCVAEYGAAFADLSTESQDAALNALETDAERAEEALGPAAGEGEQATNETAASPAGQGGQGGAGGNENGAQTQTTVRIMPDELRDFFALLVQNTKEGYFSDPKYGGNHQMASWVYIGFPGARASFLEWVDKDNIPYPLGPVSINGERA</sequence>
<reference evidence="2 3" key="1">
    <citation type="submission" date="2018-08" db="EMBL/GenBank/DDBJ databases">
        <title>Flavobacterium tibetense sp. nov., isolated from a wetland YonghuCo on Tibetan Plateau.</title>
        <authorList>
            <person name="Phurbu D."/>
            <person name="Lu H."/>
            <person name="Xing P."/>
        </authorList>
    </citation>
    <scope>NUCLEOTIDE SEQUENCE [LARGE SCALE GENOMIC DNA]</scope>
    <source>
        <strain evidence="2 3">DJC</strain>
    </source>
</reference>
<dbReference type="NCBIfam" id="TIGR01409">
    <property type="entry name" value="TAT_signal_seq"/>
    <property type="match status" value="1"/>
</dbReference>
<dbReference type="InterPro" id="IPR027056">
    <property type="entry name" value="Gluconate_2DH_su3"/>
</dbReference>
<dbReference type="EMBL" id="QWEY01000016">
    <property type="protein sequence ID" value="RGP35380.1"/>
    <property type="molecule type" value="Genomic_DNA"/>
</dbReference>
<evidence type="ECO:0000256" key="1">
    <source>
        <dbReference type="SAM" id="MobiDB-lite"/>
    </source>
</evidence>
<dbReference type="AlphaFoldDB" id="A0A411YX81"/>
<dbReference type="Pfam" id="PF13618">
    <property type="entry name" value="Gluconate_2-dh3"/>
    <property type="match status" value="1"/>
</dbReference>
<gene>
    <name evidence="2" type="ORF">D1012_20030</name>
</gene>
<dbReference type="RefSeq" id="WP_118155900.1">
    <property type="nucleotide sequence ID" value="NZ_QWEY01000016.1"/>
</dbReference>
<feature type="compositionally biased region" description="Low complexity" evidence="1">
    <location>
        <begin position="163"/>
        <end position="174"/>
    </location>
</feature>
<evidence type="ECO:0000313" key="2">
    <source>
        <dbReference type="EMBL" id="RGP35380.1"/>
    </source>
</evidence>